<dbReference type="RefSeq" id="WP_037520758.1">
    <property type="nucleotide sequence ID" value="NZ_JGVR01000020.1"/>
</dbReference>
<feature type="chain" id="PRO_5001774293" evidence="1">
    <location>
        <begin position="20"/>
        <end position="63"/>
    </location>
</feature>
<protein>
    <submittedName>
        <fullName evidence="2">Uncharacterized protein</fullName>
    </submittedName>
</protein>
<dbReference type="EMBL" id="JGVR01000020">
    <property type="protein sequence ID" value="KEZ17670.1"/>
    <property type="molecule type" value="Genomic_DNA"/>
</dbReference>
<comment type="caution">
    <text evidence="2">The sequence shown here is derived from an EMBL/GenBank/DDBJ whole genome shotgun (WGS) entry which is preliminary data.</text>
</comment>
<reference evidence="2 3" key="1">
    <citation type="submission" date="2014-03" db="EMBL/GenBank/DDBJ databases">
        <title>Genome sequence of Sphingobium yanoikuyae B1.</title>
        <authorList>
            <person name="Gan H.M."/>
            <person name="Gan H.Y."/>
            <person name="Savka M.A."/>
        </authorList>
    </citation>
    <scope>NUCLEOTIDE SEQUENCE [LARGE SCALE GENOMIC DNA]</scope>
    <source>
        <strain evidence="2 3">B1</strain>
    </source>
</reference>
<dbReference type="PATRIC" id="fig|13690.10.peg.3232"/>
<dbReference type="AlphaFoldDB" id="A0A084EI78"/>
<keyword evidence="1" id="KW-0732">Signal</keyword>
<evidence type="ECO:0000313" key="2">
    <source>
        <dbReference type="EMBL" id="KEZ17670.1"/>
    </source>
</evidence>
<accession>A0A084EI78</accession>
<evidence type="ECO:0000313" key="3">
    <source>
        <dbReference type="Proteomes" id="UP000028534"/>
    </source>
</evidence>
<sequence length="63" mass="6528">MKRIFAIVALACLSALSFASSLVERAVDAAFSLIPSMVSAKPAFILDNGHPRSPLASLRAGVA</sequence>
<evidence type="ECO:0000256" key="1">
    <source>
        <dbReference type="SAM" id="SignalP"/>
    </source>
</evidence>
<feature type="signal peptide" evidence="1">
    <location>
        <begin position="1"/>
        <end position="19"/>
    </location>
</feature>
<gene>
    <name evidence="2" type="ORF">CP98_03153</name>
</gene>
<proteinExistence type="predicted"/>
<name>A0A084EI78_SPHYA</name>
<organism evidence="2 3">
    <name type="scientific">Sphingobium yanoikuyae</name>
    <name type="common">Sphingomonas yanoikuyae</name>
    <dbReference type="NCBI Taxonomy" id="13690"/>
    <lineage>
        <taxon>Bacteria</taxon>
        <taxon>Pseudomonadati</taxon>
        <taxon>Pseudomonadota</taxon>
        <taxon>Alphaproteobacteria</taxon>
        <taxon>Sphingomonadales</taxon>
        <taxon>Sphingomonadaceae</taxon>
        <taxon>Sphingobium</taxon>
    </lineage>
</organism>
<dbReference type="Proteomes" id="UP000028534">
    <property type="component" value="Unassembled WGS sequence"/>
</dbReference>